<dbReference type="GO" id="GO:0009244">
    <property type="term" value="P:lipopolysaccharide core region biosynthetic process"/>
    <property type="evidence" value="ECO:0007669"/>
    <property type="project" value="TreeGrafter"/>
</dbReference>
<dbReference type="Gene3D" id="3.40.50.2000">
    <property type="entry name" value="Glycogen Phosphorylase B"/>
    <property type="match status" value="1"/>
</dbReference>
<feature type="domain" description="Autotransproter heptosyltransferase TibC/BAHTCr-like N-terminal" evidence="3">
    <location>
        <begin position="14"/>
        <end position="77"/>
    </location>
</feature>
<dbReference type="InterPro" id="IPR051199">
    <property type="entry name" value="LPS_LOS_Heptosyltrfase"/>
</dbReference>
<dbReference type="NCBIfam" id="TIGR04414">
    <property type="entry name" value="hepto_Aah_TibC"/>
    <property type="match status" value="1"/>
</dbReference>
<dbReference type="GO" id="GO:0005829">
    <property type="term" value="C:cytosol"/>
    <property type="evidence" value="ECO:0007669"/>
    <property type="project" value="TreeGrafter"/>
</dbReference>
<dbReference type="SUPFAM" id="SSF53756">
    <property type="entry name" value="UDP-Glycosyltransferase/glycogen phosphorylase"/>
    <property type="match status" value="1"/>
</dbReference>
<organism evidence="4 6">
    <name type="scientific">Acetobacter cibinongensis</name>
    <dbReference type="NCBI Taxonomy" id="146475"/>
    <lineage>
        <taxon>Bacteria</taxon>
        <taxon>Pseudomonadati</taxon>
        <taxon>Pseudomonadota</taxon>
        <taxon>Alphaproteobacteria</taxon>
        <taxon>Acetobacterales</taxon>
        <taxon>Acetobacteraceae</taxon>
        <taxon>Acetobacter</taxon>
    </lineage>
</organism>
<dbReference type="AlphaFoldDB" id="A0A0D6N1D2"/>
<dbReference type="InterPro" id="IPR030929">
    <property type="entry name" value="Aah/TibC-like"/>
</dbReference>
<evidence type="ECO:0000259" key="3">
    <source>
        <dbReference type="Pfam" id="PF21129"/>
    </source>
</evidence>
<dbReference type="PANTHER" id="PTHR30160">
    <property type="entry name" value="TETRAACYLDISACCHARIDE 4'-KINASE-RELATED"/>
    <property type="match status" value="1"/>
</dbReference>
<dbReference type="InterPro" id="IPR049327">
    <property type="entry name" value="TibC/BAHTCr-like_N"/>
</dbReference>
<accession>A0A6N3SP26</accession>
<gene>
    <name evidence="4" type="ORF">Abci_003_131</name>
    <name evidence="5" type="ORF">ACI01nite_17170</name>
</gene>
<dbReference type="GO" id="GO:0008713">
    <property type="term" value="F:ADP-heptose-lipopolysaccharide heptosyltransferase activity"/>
    <property type="evidence" value="ECO:0007669"/>
    <property type="project" value="TreeGrafter"/>
</dbReference>
<dbReference type="Proteomes" id="UP000321891">
    <property type="component" value="Unassembled WGS sequence"/>
</dbReference>
<evidence type="ECO:0000313" key="7">
    <source>
        <dbReference type="Proteomes" id="UP000321891"/>
    </source>
</evidence>
<comment type="caution">
    <text evidence="4">The sequence shown here is derived from an EMBL/GenBank/DDBJ whole genome shotgun (WGS) entry which is preliminary data.</text>
</comment>
<reference evidence="4 6" key="1">
    <citation type="submission" date="2012-11" db="EMBL/GenBank/DDBJ databases">
        <title>Whole genome sequence of Acetobacter cibinongensis 4H-1.</title>
        <authorList>
            <person name="Azuma Y."/>
            <person name="Higashiura N."/>
            <person name="Hirakawa H."/>
            <person name="Matsushita K."/>
        </authorList>
    </citation>
    <scope>NUCLEOTIDE SEQUENCE [LARGE SCALE GENOMIC DNA]</scope>
    <source>
        <strain evidence="4 6">4H-1</strain>
    </source>
</reference>
<dbReference type="Proteomes" id="UP000032671">
    <property type="component" value="Unassembled WGS sequence"/>
</dbReference>
<dbReference type="PANTHER" id="PTHR30160:SF1">
    <property type="entry name" value="LIPOPOLYSACCHARIDE 1,2-N-ACETYLGLUCOSAMINETRANSFERASE-RELATED"/>
    <property type="match status" value="1"/>
</dbReference>
<accession>A0A0D6N1D2</accession>
<protein>
    <submittedName>
        <fullName evidence="5">Autotransporter strand-loop-strand O-heptosyltransferase</fullName>
    </submittedName>
    <submittedName>
        <fullName evidence="4">Glycosyl transferase</fullName>
    </submittedName>
</protein>
<evidence type="ECO:0000313" key="5">
    <source>
        <dbReference type="EMBL" id="GEL59115.1"/>
    </source>
</evidence>
<evidence type="ECO:0000313" key="4">
    <source>
        <dbReference type="EMBL" id="GAN59368.1"/>
    </source>
</evidence>
<dbReference type="RefSeq" id="WP_048837451.1">
    <property type="nucleotide sequence ID" value="NZ_BAMV01000003.1"/>
</dbReference>
<dbReference type="EMBL" id="BAMV01000003">
    <property type="protein sequence ID" value="GAN59368.1"/>
    <property type="molecule type" value="Genomic_DNA"/>
</dbReference>
<dbReference type="Pfam" id="PF01075">
    <property type="entry name" value="Glyco_transf_9"/>
    <property type="match status" value="1"/>
</dbReference>
<dbReference type="EMBL" id="BJVU01000006">
    <property type="protein sequence ID" value="GEL59115.1"/>
    <property type="molecule type" value="Genomic_DNA"/>
</dbReference>
<dbReference type="InterPro" id="IPR002201">
    <property type="entry name" value="Glyco_trans_9"/>
</dbReference>
<evidence type="ECO:0000313" key="6">
    <source>
        <dbReference type="Proteomes" id="UP000032671"/>
    </source>
</evidence>
<keyword evidence="7" id="KW-1185">Reference proteome</keyword>
<dbReference type="STRING" id="1231339.Abci_003_131"/>
<dbReference type="Pfam" id="PF21129">
    <property type="entry name" value="TibC_1st"/>
    <property type="match status" value="1"/>
</dbReference>
<name>A0A0D6N1D2_9PROT</name>
<keyword evidence="2 4" id="KW-0808">Transferase</keyword>
<keyword evidence="1" id="KW-0328">Glycosyltransferase</keyword>
<reference evidence="5 7" key="2">
    <citation type="submission" date="2019-07" db="EMBL/GenBank/DDBJ databases">
        <title>Whole genome shotgun sequence of Acetobacter cibinongensis NBRC 16605.</title>
        <authorList>
            <person name="Hosoyama A."/>
            <person name="Uohara A."/>
            <person name="Ohji S."/>
            <person name="Ichikawa N."/>
        </authorList>
    </citation>
    <scope>NUCLEOTIDE SEQUENCE [LARGE SCALE GENOMIC DNA]</scope>
    <source>
        <strain evidence="5 7">NBRC 16605</strain>
    </source>
</reference>
<evidence type="ECO:0000256" key="1">
    <source>
        <dbReference type="ARBA" id="ARBA00022676"/>
    </source>
</evidence>
<sequence length="390" mass="45217">MTQDASVAVPTQHGPGGIRFDFNDGARVFLPEGAQWRVDIWDLDTKTLIYRHELQGGTVQTRKRYFVRFAVDIWKNDDHIFRHEFDLTERAVAIKMGEGGLGDHLAWIEHVEFFRRKHQCQVFCQIRSDLLVLFQESYPEIEFRPNNIIMQESFYASYKVLVFYNDEDLDYSPVDYREAGLALSAPYILGLPCIERRPRLTIPPSVRPIAEPYVCIATQASSHCKYWNNPEGWIRLVQFMKNRGYRVICIDQKMVAGEGRVWHYMPPGAEDETGNRPLSERAVWLKHADFFVGLSSGLSWLSWALEKPVVMISGFTAERNEFRTPWRVINRHLCNSCSNDIRCQLDITDYFWCPRHKNTPREFECSIGISVEQVVSVVEGCIQHIESKSG</sequence>
<evidence type="ECO:0000256" key="2">
    <source>
        <dbReference type="ARBA" id="ARBA00022679"/>
    </source>
</evidence>
<proteinExistence type="predicted"/>